<gene>
    <name evidence="2" type="ORF">SLITO_v1c04040</name>
</gene>
<keyword evidence="3" id="KW-1185">Reference proteome</keyword>
<dbReference type="STRING" id="216942.SLITO_v1c04040"/>
<dbReference type="Proteomes" id="UP000067476">
    <property type="component" value="Chromosome"/>
</dbReference>
<proteinExistence type="predicted"/>
<keyword evidence="1" id="KW-0175">Coiled coil</keyword>
<dbReference type="OrthoDB" id="388696at2"/>
<evidence type="ECO:0000313" key="3">
    <source>
        <dbReference type="Proteomes" id="UP000067476"/>
    </source>
</evidence>
<reference evidence="2 3" key="1">
    <citation type="journal article" date="2015" name="Genome Announc.">
        <title>Complete Genome Sequence of Spiroplasma litorale TN-1T (DSM 21781), a Bacterium Isolated from a Green-Eyed Horsefly (Tabanus nigrovittatus).</title>
        <authorList>
            <person name="Lo W.S."/>
            <person name="Lai Y.C."/>
            <person name="Lien Y.W."/>
            <person name="Wang T.H."/>
            <person name="Kuo C.H."/>
        </authorList>
    </citation>
    <scope>NUCLEOTIDE SEQUENCE [LARGE SCALE GENOMIC DNA]</scope>
    <source>
        <strain evidence="2 3">TN-1</strain>
    </source>
</reference>
<evidence type="ECO:0000256" key="1">
    <source>
        <dbReference type="SAM" id="Coils"/>
    </source>
</evidence>
<dbReference type="KEGG" id="sll:SLITO_v1c04040"/>
<name>A0A0K1W1S5_9MOLU</name>
<dbReference type="EMBL" id="CP012357">
    <property type="protein sequence ID" value="AKX34057.1"/>
    <property type="molecule type" value="Genomic_DNA"/>
</dbReference>
<evidence type="ECO:0000313" key="2">
    <source>
        <dbReference type="EMBL" id="AKX34057.1"/>
    </source>
</evidence>
<dbReference type="RefSeq" id="WP_075058151.1">
    <property type="nucleotide sequence ID" value="NZ_CP012357.1"/>
</dbReference>
<dbReference type="AlphaFoldDB" id="A0A0K1W1S5"/>
<feature type="coiled-coil region" evidence="1">
    <location>
        <begin position="337"/>
        <end position="412"/>
    </location>
</feature>
<organism evidence="2 3">
    <name type="scientific">Spiroplasma litorale</name>
    <dbReference type="NCBI Taxonomy" id="216942"/>
    <lineage>
        <taxon>Bacteria</taxon>
        <taxon>Bacillati</taxon>
        <taxon>Mycoplasmatota</taxon>
        <taxon>Mollicutes</taxon>
        <taxon>Entomoplasmatales</taxon>
        <taxon>Spiroplasmataceae</taxon>
        <taxon>Spiroplasma</taxon>
    </lineage>
</organism>
<accession>A0A0K1W1S5</accession>
<protein>
    <submittedName>
        <fullName evidence="2">Uncharacterized protein</fullName>
    </submittedName>
</protein>
<sequence>MKKNGYDIPHFNLSAPIRKRINDLVKLNISPTTINIITGEFSKADDETKENIGRYIARLIEIQNEILEKHYEGIKLSGGILNLKQELNITKTKNNLQRIQQIFLKKDIDLERITKHNKNSIINSEHTLENLNFRDAMMIDNNFSTAEQQKKEYLEKIATQKTRINNVISLEKSKLKKAKLLYLEFQKNKEFDKAEKIKLYSRQIIKRIQSIIHAKNNCKNILDIPDSLIDGTAFSNEKKESQSSVFLKIKENMKKSATKTSLNIDLKTFFDVPEFDEKKNSFLDQELIDNTVESSLKKKYKDDTLDLSDDLKKINEINDIKIHHKKKYVDDKKEKIIKKIKKKSKAKDLKIQQVENDKKLIEEELIQLKKDLKVEELRSIELHKKKSIENTKKILKRDRQKYETSFNILEKKWKASVINNFLSSKQKAFNVMTNIKSKAGIKNKKNLIEDENKE</sequence>
<dbReference type="PATRIC" id="fig|216942.3.peg.407"/>